<dbReference type="Proteomes" id="UP001386955">
    <property type="component" value="Unassembled WGS sequence"/>
</dbReference>
<comment type="caution">
    <text evidence="1">The sequence shown here is derived from an EMBL/GenBank/DDBJ whole genome shotgun (WGS) entry which is preliminary data.</text>
</comment>
<sequence length="108" mass="12257">MTTTLAVHLNHGTQNYLIIQEAPLLHECEKISTIFQSHCVRKLGTLIVGRNTVEPETSKRHSYPQHKVHWEGSSVNSYPHSKPIAKRNRNLQSNTVLLATISITCFRV</sequence>
<reference evidence="1 2" key="1">
    <citation type="submission" date="2024-01" db="EMBL/GenBank/DDBJ databases">
        <title>The genomes of 5 underutilized Papilionoideae crops provide insights into root nodulation and disease resistanc.</title>
        <authorList>
            <person name="Jiang F."/>
        </authorList>
    </citation>
    <scope>NUCLEOTIDE SEQUENCE [LARGE SCALE GENOMIC DNA]</scope>
    <source>
        <strain evidence="1">DUOXIRENSHENG_FW03</strain>
        <tissue evidence="1">Leaves</tissue>
    </source>
</reference>
<proteinExistence type="predicted"/>
<evidence type="ECO:0000313" key="1">
    <source>
        <dbReference type="EMBL" id="KAK7394891.1"/>
    </source>
</evidence>
<dbReference type="EMBL" id="JAYMYS010000004">
    <property type="protein sequence ID" value="KAK7394891.1"/>
    <property type="molecule type" value="Genomic_DNA"/>
</dbReference>
<organism evidence="1 2">
    <name type="scientific">Psophocarpus tetragonolobus</name>
    <name type="common">Winged bean</name>
    <name type="synonym">Dolichos tetragonolobus</name>
    <dbReference type="NCBI Taxonomy" id="3891"/>
    <lineage>
        <taxon>Eukaryota</taxon>
        <taxon>Viridiplantae</taxon>
        <taxon>Streptophyta</taxon>
        <taxon>Embryophyta</taxon>
        <taxon>Tracheophyta</taxon>
        <taxon>Spermatophyta</taxon>
        <taxon>Magnoliopsida</taxon>
        <taxon>eudicotyledons</taxon>
        <taxon>Gunneridae</taxon>
        <taxon>Pentapetalae</taxon>
        <taxon>rosids</taxon>
        <taxon>fabids</taxon>
        <taxon>Fabales</taxon>
        <taxon>Fabaceae</taxon>
        <taxon>Papilionoideae</taxon>
        <taxon>50 kb inversion clade</taxon>
        <taxon>NPAAA clade</taxon>
        <taxon>indigoferoid/millettioid clade</taxon>
        <taxon>Phaseoleae</taxon>
        <taxon>Psophocarpus</taxon>
    </lineage>
</organism>
<keyword evidence="2" id="KW-1185">Reference proteome</keyword>
<accession>A0AAN9SEK7</accession>
<name>A0AAN9SEK7_PSOTE</name>
<evidence type="ECO:0000313" key="2">
    <source>
        <dbReference type="Proteomes" id="UP001386955"/>
    </source>
</evidence>
<dbReference type="AlphaFoldDB" id="A0AAN9SEK7"/>
<protein>
    <submittedName>
        <fullName evidence="1">Uncharacterized protein</fullName>
    </submittedName>
</protein>
<gene>
    <name evidence="1" type="ORF">VNO78_15432</name>
</gene>